<evidence type="ECO:0000313" key="2">
    <source>
        <dbReference type="EMBL" id="RDX77720.1"/>
    </source>
</evidence>
<reference evidence="2" key="1">
    <citation type="submission" date="2018-05" db="EMBL/GenBank/DDBJ databases">
        <title>Draft genome of Mucuna pruriens seed.</title>
        <authorList>
            <person name="Nnadi N.E."/>
            <person name="Vos R."/>
            <person name="Hasami M.H."/>
            <person name="Devisetty U.K."/>
            <person name="Aguiy J.C."/>
        </authorList>
    </citation>
    <scope>NUCLEOTIDE SEQUENCE [LARGE SCALE GENOMIC DNA]</scope>
    <source>
        <strain evidence="2">JCA_2017</strain>
    </source>
</reference>
<organism evidence="2 3">
    <name type="scientific">Mucuna pruriens</name>
    <name type="common">Velvet bean</name>
    <name type="synonym">Dolichos pruriens</name>
    <dbReference type="NCBI Taxonomy" id="157652"/>
    <lineage>
        <taxon>Eukaryota</taxon>
        <taxon>Viridiplantae</taxon>
        <taxon>Streptophyta</taxon>
        <taxon>Embryophyta</taxon>
        <taxon>Tracheophyta</taxon>
        <taxon>Spermatophyta</taxon>
        <taxon>Magnoliopsida</taxon>
        <taxon>eudicotyledons</taxon>
        <taxon>Gunneridae</taxon>
        <taxon>Pentapetalae</taxon>
        <taxon>rosids</taxon>
        <taxon>fabids</taxon>
        <taxon>Fabales</taxon>
        <taxon>Fabaceae</taxon>
        <taxon>Papilionoideae</taxon>
        <taxon>50 kb inversion clade</taxon>
        <taxon>NPAAA clade</taxon>
        <taxon>indigoferoid/millettioid clade</taxon>
        <taxon>Phaseoleae</taxon>
        <taxon>Mucuna</taxon>
    </lineage>
</organism>
<sequence>MEVPYPKVKKRKGCYLVKFMCPKTTIPNASSAQAKGNKLAIIEANLGRSSQGHNSIMPNHQNHKPEWGNDTNPSAGVIGKSAKKLLEDIMLKLSKWMRRKLPQAVDNRSGAKILDIRFCTFFPP</sequence>
<feature type="region of interest" description="Disordered" evidence="1">
    <location>
        <begin position="50"/>
        <end position="74"/>
    </location>
</feature>
<accession>A0A371FHK7</accession>
<feature type="compositionally biased region" description="Polar residues" evidence="1">
    <location>
        <begin position="50"/>
        <end position="60"/>
    </location>
</feature>
<comment type="caution">
    <text evidence="2">The sequence shown here is derived from an EMBL/GenBank/DDBJ whole genome shotgun (WGS) entry which is preliminary data.</text>
</comment>
<keyword evidence="3" id="KW-1185">Reference proteome</keyword>
<proteinExistence type="predicted"/>
<evidence type="ECO:0000313" key="3">
    <source>
        <dbReference type="Proteomes" id="UP000257109"/>
    </source>
</evidence>
<dbReference type="EMBL" id="QJKJ01009099">
    <property type="protein sequence ID" value="RDX77720.1"/>
    <property type="molecule type" value="Genomic_DNA"/>
</dbReference>
<evidence type="ECO:0000256" key="1">
    <source>
        <dbReference type="SAM" id="MobiDB-lite"/>
    </source>
</evidence>
<gene>
    <name evidence="2" type="ORF">CR513_42114</name>
</gene>
<dbReference type="AlphaFoldDB" id="A0A371FHK7"/>
<name>A0A371FHK7_MUCPR</name>
<dbReference type="Proteomes" id="UP000257109">
    <property type="component" value="Unassembled WGS sequence"/>
</dbReference>
<feature type="non-terminal residue" evidence="2">
    <location>
        <position position="1"/>
    </location>
</feature>
<protein>
    <submittedName>
        <fullName evidence="2">Uncharacterized protein</fullName>
    </submittedName>
</protein>